<dbReference type="InterPro" id="IPR000014">
    <property type="entry name" value="PAS"/>
</dbReference>
<dbReference type="PANTHER" id="PTHR44757:SF2">
    <property type="entry name" value="BIOFILM ARCHITECTURE MAINTENANCE PROTEIN MBAA"/>
    <property type="match status" value="1"/>
</dbReference>
<gene>
    <name evidence="3" type="ORF">GETHLI_23850</name>
</gene>
<dbReference type="InterPro" id="IPR000700">
    <property type="entry name" value="PAS-assoc_C"/>
</dbReference>
<keyword evidence="4" id="KW-1185">Reference proteome</keyword>
<dbReference type="SMART" id="SM00086">
    <property type="entry name" value="PAC"/>
    <property type="match status" value="2"/>
</dbReference>
<evidence type="ECO:0000313" key="4">
    <source>
        <dbReference type="Proteomes" id="UP001165069"/>
    </source>
</evidence>
<dbReference type="Proteomes" id="UP001165069">
    <property type="component" value="Unassembled WGS sequence"/>
</dbReference>
<sequence>MAQDSTQQDLSSPWERLDLAREGVGPGEIYRTCLETLPDGFVLLSALRSASGEIEDFRFDYINEAGCRLNHRQREDIQGHRLLELLRLDLGELFEAFRQVVSTGTPLSQEVYFPADPPGTGKRVFRALDLRAVKVGDGLAITWRDTTARCQGEAALREQTSRFRAIFDHSSEAILLTSPDGRIFAANPAACRISGCTEADICAAGREGLVDTSDPRTHEFLETRRREGHARGEMTLKRADGSRFPADVSSTIFKNLDGQERTVLLFFDLSEKKQLEARSERLAALVDSSEDAIYASNMDGIITDWNEGATTLYGYSAAEAIGKPPPLIVPEELLPLTRDLLRTLREGQRLRNYETLRKRKDGTLIHVALTASPIIHGDGSMSGISVIAHDITARVQAAAERERLIKELRAALADVQTLSGLVPICSWCKRIRDDAGYWTQVESYIQEHSPARFTHGICPQCAAGFYPEATKDSG</sequence>
<dbReference type="InterPro" id="IPR013767">
    <property type="entry name" value="PAS_fold"/>
</dbReference>
<dbReference type="CDD" id="cd00130">
    <property type="entry name" value="PAS"/>
    <property type="match status" value="2"/>
</dbReference>
<dbReference type="Pfam" id="PF08448">
    <property type="entry name" value="PAS_4"/>
    <property type="match status" value="1"/>
</dbReference>
<dbReference type="PROSITE" id="PS50112">
    <property type="entry name" value="PAS"/>
    <property type="match status" value="2"/>
</dbReference>
<feature type="domain" description="PAC" evidence="2">
    <location>
        <begin position="351"/>
        <end position="403"/>
    </location>
</feature>
<dbReference type="SUPFAM" id="SSF55785">
    <property type="entry name" value="PYP-like sensor domain (PAS domain)"/>
    <property type="match status" value="3"/>
</dbReference>
<evidence type="ECO:0000259" key="2">
    <source>
        <dbReference type="PROSITE" id="PS50113"/>
    </source>
</evidence>
<dbReference type="Pfam" id="PF00989">
    <property type="entry name" value="PAS"/>
    <property type="match status" value="1"/>
</dbReference>
<dbReference type="RefSeq" id="WP_285575551.1">
    <property type="nucleotide sequence ID" value="NZ_BSDE01000004.1"/>
</dbReference>
<protein>
    <recommendedName>
        <fullName evidence="5">PAS domain S-box protein</fullName>
    </recommendedName>
</protein>
<accession>A0ABQ5QGS5</accession>
<dbReference type="Pfam" id="PF13426">
    <property type="entry name" value="PAS_9"/>
    <property type="match status" value="1"/>
</dbReference>
<evidence type="ECO:0008006" key="5">
    <source>
        <dbReference type="Google" id="ProtNLM"/>
    </source>
</evidence>
<evidence type="ECO:0000313" key="3">
    <source>
        <dbReference type="EMBL" id="GLH73883.1"/>
    </source>
</evidence>
<feature type="domain" description="PAC" evidence="2">
    <location>
        <begin position="230"/>
        <end position="281"/>
    </location>
</feature>
<proteinExistence type="predicted"/>
<dbReference type="EMBL" id="BSDE01000004">
    <property type="protein sequence ID" value="GLH73883.1"/>
    <property type="molecule type" value="Genomic_DNA"/>
</dbReference>
<dbReference type="InterPro" id="IPR035965">
    <property type="entry name" value="PAS-like_dom_sf"/>
</dbReference>
<evidence type="ECO:0000259" key="1">
    <source>
        <dbReference type="PROSITE" id="PS50112"/>
    </source>
</evidence>
<dbReference type="InterPro" id="IPR052155">
    <property type="entry name" value="Biofilm_reg_signaling"/>
</dbReference>
<comment type="caution">
    <text evidence="3">The sequence shown here is derived from an EMBL/GenBank/DDBJ whole genome shotgun (WGS) entry which is preliminary data.</text>
</comment>
<feature type="domain" description="PAS" evidence="1">
    <location>
        <begin position="159"/>
        <end position="201"/>
    </location>
</feature>
<name>A0ABQ5QGS5_9BACT</name>
<organism evidence="3 4">
    <name type="scientific">Geothrix limicola</name>
    <dbReference type="NCBI Taxonomy" id="2927978"/>
    <lineage>
        <taxon>Bacteria</taxon>
        <taxon>Pseudomonadati</taxon>
        <taxon>Acidobacteriota</taxon>
        <taxon>Holophagae</taxon>
        <taxon>Holophagales</taxon>
        <taxon>Holophagaceae</taxon>
        <taxon>Geothrix</taxon>
    </lineage>
</organism>
<dbReference type="PANTHER" id="PTHR44757">
    <property type="entry name" value="DIGUANYLATE CYCLASE DGCP"/>
    <property type="match status" value="1"/>
</dbReference>
<dbReference type="InterPro" id="IPR001610">
    <property type="entry name" value="PAC"/>
</dbReference>
<feature type="domain" description="PAS" evidence="1">
    <location>
        <begin position="278"/>
        <end position="347"/>
    </location>
</feature>
<dbReference type="InterPro" id="IPR013656">
    <property type="entry name" value="PAS_4"/>
</dbReference>
<dbReference type="Gene3D" id="3.30.450.20">
    <property type="entry name" value="PAS domain"/>
    <property type="match status" value="3"/>
</dbReference>
<reference evidence="3 4" key="1">
    <citation type="journal article" date="2023" name="Antonie Van Leeuwenhoek">
        <title>Mesoterricola silvestris gen. nov., sp. nov., Mesoterricola sediminis sp. nov., Geothrix oryzae sp. nov., Geothrix edaphica sp. nov., Geothrix rubra sp. nov., and Geothrix limicola sp. nov., six novel members of Acidobacteriota isolated from soils.</title>
        <authorList>
            <person name="Itoh H."/>
            <person name="Sugisawa Y."/>
            <person name="Mise K."/>
            <person name="Xu Z."/>
            <person name="Kuniyasu M."/>
            <person name="Ushijima N."/>
            <person name="Kawano K."/>
            <person name="Kobayashi E."/>
            <person name="Shiratori Y."/>
            <person name="Masuda Y."/>
            <person name="Senoo K."/>
        </authorList>
    </citation>
    <scope>NUCLEOTIDE SEQUENCE [LARGE SCALE GENOMIC DNA]</scope>
    <source>
        <strain evidence="3 4">Red804</strain>
    </source>
</reference>
<dbReference type="NCBIfam" id="TIGR00229">
    <property type="entry name" value="sensory_box"/>
    <property type="match status" value="2"/>
</dbReference>
<dbReference type="PROSITE" id="PS50113">
    <property type="entry name" value="PAC"/>
    <property type="match status" value="2"/>
</dbReference>
<dbReference type="SMART" id="SM00091">
    <property type="entry name" value="PAS"/>
    <property type="match status" value="3"/>
</dbReference>